<evidence type="ECO:0000256" key="10">
    <source>
        <dbReference type="RuleBase" id="RU000589"/>
    </source>
</evidence>
<dbReference type="Pfam" id="PF01095">
    <property type="entry name" value="Pectinesterase"/>
    <property type="match status" value="1"/>
</dbReference>
<evidence type="ECO:0000256" key="5">
    <source>
        <dbReference type="ARBA" id="ARBA00022801"/>
    </source>
</evidence>
<dbReference type="CDD" id="cd15798">
    <property type="entry name" value="PMEI-like_3"/>
    <property type="match status" value="1"/>
</dbReference>
<evidence type="ECO:0000313" key="12">
    <source>
        <dbReference type="EMBL" id="WOL09400.1"/>
    </source>
</evidence>
<dbReference type="PROSITE" id="PS00503">
    <property type="entry name" value="PECTINESTERASE_2"/>
    <property type="match status" value="1"/>
</dbReference>
<dbReference type="Pfam" id="PF04043">
    <property type="entry name" value="PMEI"/>
    <property type="match status" value="1"/>
</dbReference>
<dbReference type="InterPro" id="IPR000070">
    <property type="entry name" value="Pectinesterase_cat"/>
</dbReference>
<feature type="active site" evidence="9">
    <location>
        <position position="413"/>
    </location>
</feature>
<keyword evidence="6 10" id="KW-0063">Aspartyl esterase</keyword>
<keyword evidence="5 10" id="KW-0378">Hydrolase</keyword>
<reference evidence="12 13" key="1">
    <citation type="submission" date="2023-10" db="EMBL/GenBank/DDBJ databases">
        <title>Chromosome-scale genome assembly provides insights into flower coloration mechanisms of Canna indica.</title>
        <authorList>
            <person name="Li C."/>
        </authorList>
    </citation>
    <scope>NUCLEOTIDE SEQUENCE [LARGE SCALE GENOMIC DNA]</scope>
    <source>
        <tissue evidence="12">Flower</tissue>
    </source>
</reference>
<organism evidence="12 13">
    <name type="scientific">Canna indica</name>
    <name type="common">Indian-shot</name>
    <dbReference type="NCBI Taxonomy" id="4628"/>
    <lineage>
        <taxon>Eukaryota</taxon>
        <taxon>Viridiplantae</taxon>
        <taxon>Streptophyta</taxon>
        <taxon>Embryophyta</taxon>
        <taxon>Tracheophyta</taxon>
        <taxon>Spermatophyta</taxon>
        <taxon>Magnoliopsida</taxon>
        <taxon>Liliopsida</taxon>
        <taxon>Zingiberales</taxon>
        <taxon>Cannaceae</taxon>
        <taxon>Canna</taxon>
    </lineage>
</organism>
<dbReference type="Gene3D" id="1.20.140.40">
    <property type="entry name" value="Invertase/pectin methylesterase inhibitor family protein"/>
    <property type="match status" value="1"/>
</dbReference>
<dbReference type="InterPro" id="IPR035513">
    <property type="entry name" value="Invertase/methylesterase_inhib"/>
</dbReference>
<sequence>MVPNHSPAAPSTFHNLKRNKKKVMLILFSSLLLAAFVATVATLSKHRSSTTMATNAHAILHTSCAATRYPSLCTSVISSSPSLLNSISSHKDVILASLNLTASAVHRSVVHVRNIAAAAASNLTARERTALADCVDMFDESLDELRRSADDIRALPTAANEDKPLPSDPEILVSAAMTNQESCLDGFSHDKLDRRLRDSIITELTHVIHMCCNALAMIKGLPGRGGRVVERRRTMGFGVDKEGWPEWMGEGDRRRMAEGDVAADAVVAADGSGDYKTIGEAVEAAPAKSKKRYVIRIKAGTYAENVEVPKKKTNIMFVGDGRTTTVITGSRNVKDGSTTFRSATLAAVGEGFLARGLRIENTAGPSKHQAVALRVGSDLSAFYDCEILGYQDTLYVHSLRQFFRGCLVQGTVDFIFGNAAAVLQDCDIQVRRPDPNQKNMVTASGREDPNEPTGIVIHRSRIAAAPDLEPVKASFKTYLGRPWKEYARTVVLESEIDGVIEAEGWHEWNGPFATETLYYGEYRNTGAGAGTDGRVKWKGYRVITDASEAAEFTPGNFIAGSNWLQETGFPYSLGLSMN</sequence>
<dbReference type="InterPro" id="IPR033131">
    <property type="entry name" value="Pectinesterase_Asp_AS"/>
</dbReference>
<accession>A0AAQ3KIR9</accession>
<feature type="domain" description="Pectinesterase inhibitor" evidence="11">
    <location>
        <begin position="55"/>
        <end position="217"/>
    </location>
</feature>
<dbReference type="InterPro" id="IPR006501">
    <property type="entry name" value="Pectinesterase_inhib_dom"/>
</dbReference>
<dbReference type="AlphaFoldDB" id="A0AAQ3KIR9"/>
<dbReference type="GO" id="GO:0004857">
    <property type="term" value="F:enzyme inhibitor activity"/>
    <property type="evidence" value="ECO:0007669"/>
    <property type="project" value="InterPro"/>
</dbReference>
<comment type="similarity">
    <text evidence="3">In the C-terminal section; belongs to the pectinesterase family.</text>
</comment>
<dbReference type="InterPro" id="IPR011050">
    <property type="entry name" value="Pectin_lyase_fold/virulence"/>
</dbReference>
<keyword evidence="13" id="KW-1185">Reference proteome</keyword>
<protein>
    <recommendedName>
        <fullName evidence="4 10">Pectinesterase</fullName>
        <ecNumber evidence="4 10">3.1.1.11</ecNumber>
    </recommendedName>
</protein>
<dbReference type="NCBIfam" id="TIGR01614">
    <property type="entry name" value="PME_inhib"/>
    <property type="match status" value="1"/>
</dbReference>
<evidence type="ECO:0000256" key="6">
    <source>
        <dbReference type="ARBA" id="ARBA00023085"/>
    </source>
</evidence>
<evidence type="ECO:0000313" key="13">
    <source>
        <dbReference type="Proteomes" id="UP001327560"/>
    </source>
</evidence>
<evidence type="ECO:0000256" key="3">
    <source>
        <dbReference type="ARBA" id="ARBA00007786"/>
    </source>
</evidence>
<evidence type="ECO:0000256" key="2">
    <source>
        <dbReference type="ARBA" id="ARBA00006027"/>
    </source>
</evidence>
<evidence type="ECO:0000259" key="11">
    <source>
        <dbReference type="SMART" id="SM00856"/>
    </source>
</evidence>
<comment type="similarity">
    <text evidence="2">In the N-terminal section; belongs to the PMEI family.</text>
</comment>
<dbReference type="SUPFAM" id="SSF101148">
    <property type="entry name" value="Plant invertase/pectin methylesterase inhibitor"/>
    <property type="match status" value="1"/>
</dbReference>
<evidence type="ECO:0000256" key="8">
    <source>
        <dbReference type="ARBA" id="ARBA00023180"/>
    </source>
</evidence>
<keyword evidence="8" id="KW-0325">Glycoprotein</keyword>
<proteinExistence type="inferred from homology"/>
<dbReference type="Proteomes" id="UP001327560">
    <property type="component" value="Chromosome 5"/>
</dbReference>
<evidence type="ECO:0000256" key="1">
    <source>
        <dbReference type="ARBA" id="ARBA00005184"/>
    </source>
</evidence>
<name>A0AAQ3KIR9_9LILI</name>
<gene>
    <name evidence="12" type="ORF">Cni_G18153</name>
</gene>
<keyword evidence="7" id="KW-1015">Disulfide bond</keyword>
<dbReference type="PANTHER" id="PTHR31707">
    <property type="entry name" value="PECTINESTERASE"/>
    <property type="match status" value="1"/>
</dbReference>
<dbReference type="SMART" id="SM00856">
    <property type="entry name" value="PMEI"/>
    <property type="match status" value="1"/>
</dbReference>
<evidence type="ECO:0000256" key="9">
    <source>
        <dbReference type="PROSITE-ProRule" id="PRU10040"/>
    </source>
</evidence>
<dbReference type="GO" id="GO:0042545">
    <property type="term" value="P:cell wall modification"/>
    <property type="evidence" value="ECO:0007669"/>
    <property type="project" value="UniProtKB-UniRule"/>
</dbReference>
<dbReference type="InterPro" id="IPR012334">
    <property type="entry name" value="Pectin_lyas_fold"/>
</dbReference>
<dbReference type="EC" id="3.1.1.11" evidence="4 10"/>
<evidence type="ECO:0000256" key="7">
    <source>
        <dbReference type="ARBA" id="ARBA00023157"/>
    </source>
</evidence>
<dbReference type="GO" id="GO:0045490">
    <property type="term" value="P:pectin catabolic process"/>
    <property type="evidence" value="ECO:0007669"/>
    <property type="project" value="UniProtKB-UniRule"/>
</dbReference>
<dbReference type="FunFam" id="1.20.140.40:FF:000010">
    <property type="entry name" value="Pectinesterase"/>
    <property type="match status" value="1"/>
</dbReference>
<comment type="pathway">
    <text evidence="1 10">Glycan metabolism; pectin degradation; 2-dehydro-3-deoxy-D-gluconate from pectin: step 1/5.</text>
</comment>
<evidence type="ECO:0000256" key="4">
    <source>
        <dbReference type="ARBA" id="ARBA00013229"/>
    </source>
</evidence>
<dbReference type="SUPFAM" id="SSF51126">
    <property type="entry name" value="Pectin lyase-like"/>
    <property type="match status" value="1"/>
</dbReference>
<comment type="catalytic activity">
    <reaction evidence="10">
        <text>[(1-&gt;4)-alpha-D-galacturonosyl methyl ester](n) + n H2O = [(1-&gt;4)-alpha-D-galacturonosyl](n) + n methanol + n H(+)</text>
        <dbReference type="Rhea" id="RHEA:22380"/>
        <dbReference type="Rhea" id="RHEA-COMP:14570"/>
        <dbReference type="Rhea" id="RHEA-COMP:14573"/>
        <dbReference type="ChEBI" id="CHEBI:15377"/>
        <dbReference type="ChEBI" id="CHEBI:15378"/>
        <dbReference type="ChEBI" id="CHEBI:17790"/>
        <dbReference type="ChEBI" id="CHEBI:140522"/>
        <dbReference type="ChEBI" id="CHEBI:140523"/>
        <dbReference type="EC" id="3.1.1.11"/>
    </reaction>
</comment>
<dbReference type="Gene3D" id="2.160.20.10">
    <property type="entry name" value="Single-stranded right-handed beta-helix, Pectin lyase-like"/>
    <property type="match status" value="1"/>
</dbReference>
<dbReference type="GO" id="GO:0030599">
    <property type="term" value="F:pectinesterase activity"/>
    <property type="evidence" value="ECO:0007669"/>
    <property type="project" value="UniProtKB-UniRule"/>
</dbReference>
<dbReference type="EMBL" id="CP136894">
    <property type="protein sequence ID" value="WOL09400.1"/>
    <property type="molecule type" value="Genomic_DNA"/>
</dbReference>
<dbReference type="FunFam" id="2.160.20.10:FF:000001">
    <property type="entry name" value="Pectinesterase"/>
    <property type="match status" value="1"/>
</dbReference>